<dbReference type="Proteomes" id="UP000712281">
    <property type="component" value="Unassembled WGS sequence"/>
</dbReference>
<evidence type="ECO:0000313" key="2">
    <source>
        <dbReference type="EMBL" id="KAF2620578.1"/>
    </source>
</evidence>
<comment type="caution">
    <text evidence="2">The sequence shown here is derived from an EMBL/GenBank/DDBJ whole genome shotgun (WGS) entry which is preliminary data.</text>
</comment>
<evidence type="ECO:0000256" key="1">
    <source>
        <dbReference type="SAM" id="MobiDB-lite"/>
    </source>
</evidence>
<feature type="region of interest" description="Disordered" evidence="1">
    <location>
        <begin position="1"/>
        <end position="26"/>
    </location>
</feature>
<proteinExistence type="predicted"/>
<name>A0A8S9MR27_BRACR</name>
<gene>
    <name evidence="2" type="ORF">F2Q68_00042560</name>
</gene>
<reference evidence="2" key="1">
    <citation type="submission" date="2019-12" db="EMBL/GenBank/DDBJ databases">
        <title>Genome sequencing and annotation of Brassica cretica.</title>
        <authorList>
            <person name="Studholme D.J."/>
            <person name="Sarris P.F."/>
        </authorList>
    </citation>
    <scope>NUCLEOTIDE SEQUENCE</scope>
    <source>
        <strain evidence="2">PFS-001/15</strain>
        <tissue evidence="2">Leaf</tissue>
    </source>
</reference>
<dbReference type="EMBL" id="QGKW02000007">
    <property type="protein sequence ID" value="KAF2620578.1"/>
    <property type="molecule type" value="Genomic_DNA"/>
</dbReference>
<feature type="compositionally biased region" description="Pro residues" evidence="1">
    <location>
        <begin position="1"/>
        <end position="10"/>
    </location>
</feature>
<protein>
    <submittedName>
        <fullName evidence="2">Uncharacterized protein</fullName>
    </submittedName>
</protein>
<sequence>MECFLTPPPEASGDIPPSTSGAQMEKEVKDIKQRQIESVLNTLEKGMSKKLQEKDEIDTMNKKNN</sequence>
<evidence type="ECO:0000313" key="3">
    <source>
        <dbReference type="Proteomes" id="UP000712281"/>
    </source>
</evidence>
<accession>A0A8S9MR27</accession>
<organism evidence="2 3">
    <name type="scientific">Brassica cretica</name>
    <name type="common">Mustard</name>
    <dbReference type="NCBI Taxonomy" id="69181"/>
    <lineage>
        <taxon>Eukaryota</taxon>
        <taxon>Viridiplantae</taxon>
        <taxon>Streptophyta</taxon>
        <taxon>Embryophyta</taxon>
        <taxon>Tracheophyta</taxon>
        <taxon>Spermatophyta</taxon>
        <taxon>Magnoliopsida</taxon>
        <taxon>eudicotyledons</taxon>
        <taxon>Gunneridae</taxon>
        <taxon>Pentapetalae</taxon>
        <taxon>rosids</taxon>
        <taxon>malvids</taxon>
        <taxon>Brassicales</taxon>
        <taxon>Brassicaceae</taxon>
        <taxon>Brassiceae</taxon>
        <taxon>Brassica</taxon>
    </lineage>
</organism>
<dbReference type="AlphaFoldDB" id="A0A8S9MR27"/>